<evidence type="ECO:0000313" key="3">
    <source>
        <dbReference type="Proteomes" id="UP000002910"/>
    </source>
</evidence>
<dbReference type="GeneID" id="14297525"/>
<keyword evidence="1" id="KW-0812">Transmembrane</keyword>
<dbReference type="Proteomes" id="UP000002910">
    <property type="component" value="Segment"/>
</dbReference>
<name>I7HHP8_9CAUD</name>
<keyword evidence="1" id="KW-1133">Transmembrane helix</keyword>
<organism evidence="2 3">
    <name type="scientific">Helicobacter phage KHP40</name>
    <dbReference type="NCBI Taxonomy" id="1204178"/>
    <lineage>
        <taxon>Viruses</taxon>
        <taxon>Duplodnaviria</taxon>
        <taxon>Heunggongvirae</taxon>
        <taxon>Uroviricota</taxon>
        <taxon>Caudoviricetes</taxon>
        <taxon>Schmidvirus</taxon>
        <taxon>Schmidvirus KHP40</taxon>
    </lineage>
</organism>
<protein>
    <submittedName>
        <fullName evidence="2">Uncharacterized protein</fullName>
    </submittedName>
</protein>
<dbReference type="RefSeq" id="YP_007238010.1">
    <property type="nucleotide sequence ID" value="NC_019931.1"/>
</dbReference>
<dbReference type="KEGG" id="vg:14297525"/>
<reference evidence="2 3" key="1">
    <citation type="journal article" date="2012" name="J. Virol.">
        <title>Complete genome sequences of two Helicobacter pylori bacteriophages isolated from Japanese patients.</title>
        <authorList>
            <person name="Uchiyama J."/>
            <person name="Takeuchi H."/>
            <person name="Kato S."/>
            <person name="Takemura-Uchiyama I."/>
            <person name="Ujihara T."/>
            <person name="Daibata M."/>
            <person name="Matsuzaki S."/>
        </authorList>
    </citation>
    <scope>NUCLEOTIDE SEQUENCE [LARGE SCALE GENOMIC DNA]</scope>
</reference>
<keyword evidence="1" id="KW-0472">Membrane</keyword>
<dbReference type="EMBL" id="AB731695">
    <property type="protein sequence ID" value="BAM34804.1"/>
    <property type="molecule type" value="Genomic_DNA"/>
</dbReference>
<accession>I7HHP8</accession>
<keyword evidence="3" id="KW-1185">Reference proteome</keyword>
<proteinExistence type="predicted"/>
<evidence type="ECO:0000313" key="2">
    <source>
        <dbReference type="EMBL" id="BAM34804.1"/>
    </source>
</evidence>
<feature type="transmembrane region" description="Helical" evidence="1">
    <location>
        <begin position="6"/>
        <end position="25"/>
    </location>
</feature>
<evidence type="ECO:0000256" key="1">
    <source>
        <dbReference type="SAM" id="Phobius"/>
    </source>
</evidence>
<sequence length="49" mass="5828">MRVLLTHFWDLLGVFVFVIRLFLYIPKNKNNNPDKELNQKKAVTIKALQ</sequence>